<evidence type="ECO:0000313" key="1">
    <source>
        <dbReference type="EMBL" id="KAK3787694.1"/>
    </source>
</evidence>
<evidence type="ECO:0000313" key="2">
    <source>
        <dbReference type="Proteomes" id="UP001283361"/>
    </source>
</evidence>
<proteinExistence type="predicted"/>
<dbReference type="Proteomes" id="UP001283361">
    <property type="component" value="Unassembled WGS sequence"/>
</dbReference>
<protein>
    <submittedName>
        <fullName evidence="1">Uncharacterized protein</fullName>
    </submittedName>
</protein>
<comment type="caution">
    <text evidence="1">The sequence shown here is derived from an EMBL/GenBank/DDBJ whole genome shotgun (WGS) entry which is preliminary data.</text>
</comment>
<sequence length="106" mass="11552">MAGLDLNTKVHLSVWSVVCREELSSNLHQYYFIRLPRLSDHPWAVLSACQSPAHSTLDLLTLTTPAPCQHLMSCVTGGECLGSKSNGVLRTLRTLSLSAYVAGQNL</sequence>
<keyword evidence="2" id="KW-1185">Reference proteome</keyword>
<organism evidence="1 2">
    <name type="scientific">Elysia crispata</name>
    <name type="common">lettuce slug</name>
    <dbReference type="NCBI Taxonomy" id="231223"/>
    <lineage>
        <taxon>Eukaryota</taxon>
        <taxon>Metazoa</taxon>
        <taxon>Spiralia</taxon>
        <taxon>Lophotrochozoa</taxon>
        <taxon>Mollusca</taxon>
        <taxon>Gastropoda</taxon>
        <taxon>Heterobranchia</taxon>
        <taxon>Euthyneura</taxon>
        <taxon>Panpulmonata</taxon>
        <taxon>Sacoglossa</taxon>
        <taxon>Placobranchoidea</taxon>
        <taxon>Plakobranchidae</taxon>
        <taxon>Elysia</taxon>
    </lineage>
</organism>
<name>A0AAE1DYJ2_9GAST</name>
<accession>A0AAE1DYJ2</accession>
<reference evidence="1" key="1">
    <citation type="journal article" date="2023" name="G3 (Bethesda)">
        <title>A reference genome for the long-term kleptoplast-retaining sea slug Elysia crispata morphotype clarki.</title>
        <authorList>
            <person name="Eastman K.E."/>
            <person name="Pendleton A.L."/>
            <person name="Shaikh M.A."/>
            <person name="Suttiyut T."/>
            <person name="Ogas R."/>
            <person name="Tomko P."/>
            <person name="Gavelis G."/>
            <person name="Widhalm J.R."/>
            <person name="Wisecaver J.H."/>
        </authorList>
    </citation>
    <scope>NUCLEOTIDE SEQUENCE</scope>
    <source>
        <strain evidence="1">ECLA1</strain>
    </source>
</reference>
<dbReference type="AlphaFoldDB" id="A0AAE1DYJ2"/>
<dbReference type="EMBL" id="JAWDGP010001847">
    <property type="protein sequence ID" value="KAK3787694.1"/>
    <property type="molecule type" value="Genomic_DNA"/>
</dbReference>
<gene>
    <name evidence="1" type="ORF">RRG08_031923</name>
</gene>